<keyword evidence="3" id="KW-0813">Transport</keyword>
<comment type="caution">
    <text evidence="7">The sequence shown here is derived from an EMBL/GenBank/DDBJ whole genome shotgun (WGS) entry which is preliminary data.</text>
</comment>
<dbReference type="InterPro" id="IPR012340">
    <property type="entry name" value="NA-bd_OB-fold"/>
</dbReference>
<dbReference type="InterPro" id="IPR047641">
    <property type="entry name" value="ABC_transpr_MalK/UgpC-like"/>
</dbReference>
<keyword evidence="5 7" id="KW-0067">ATP-binding</keyword>
<name>A0A931N055_9HYPH</name>
<evidence type="ECO:0000259" key="6">
    <source>
        <dbReference type="PROSITE" id="PS50893"/>
    </source>
</evidence>
<protein>
    <submittedName>
        <fullName evidence="7">Sn-glycerol-3-phosphate ABC transporter ATP-binding protein UgpC</fullName>
    </submittedName>
</protein>
<comment type="similarity">
    <text evidence="2">Belongs to the ABC transporter superfamily.</text>
</comment>
<evidence type="ECO:0000256" key="1">
    <source>
        <dbReference type="ARBA" id="ARBA00004417"/>
    </source>
</evidence>
<dbReference type="RefSeq" id="WP_197311503.1">
    <property type="nucleotide sequence ID" value="NZ_JADZLT010000050.1"/>
</dbReference>
<dbReference type="InterPro" id="IPR017871">
    <property type="entry name" value="ABC_transporter-like_CS"/>
</dbReference>
<dbReference type="SUPFAM" id="SSF50331">
    <property type="entry name" value="MOP-like"/>
    <property type="match status" value="1"/>
</dbReference>
<sequence length="357" mass="37793">MQGLGLSGVRKTYGRTEVVRGVDLEVARGEFIVILGPSGCGKSTLLRMIAGLEDASAGTILIDGAEVTHLPPRRREIAMVFQNYALYPHLTVAGNIAYPLRVAGTPKAEQQARVAEAARVVGLGDYMERKPAELSGGQRQRVAMARAIVRRPKVFLFDEPLSNLDAKLRVQMRAEIRDLHRRIGVTSVFVTHDQVEAMTLADRIVVMNTGLIEQVGTPADIYHRPASRYVASFVGATPMSFLSGVVHDDGGAVVVPGGGVIPLPRPLGAARAGKPIVAGLRAEGVAITATGAAPHLTGSYRFSEELGNHAIHHVAIAGTEVLAQGHSGRPPAEGAVGLTVEADGVHLFEVETGKRVG</sequence>
<dbReference type="GO" id="GO:0016887">
    <property type="term" value="F:ATP hydrolysis activity"/>
    <property type="evidence" value="ECO:0007669"/>
    <property type="project" value="InterPro"/>
</dbReference>
<keyword evidence="8" id="KW-1185">Reference proteome</keyword>
<evidence type="ECO:0000256" key="2">
    <source>
        <dbReference type="ARBA" id="ARBA00005417"/>
    </source>
</evidence>
<dbReference type="Gene3D" id="3.40.50.300">
    <property type="entry name" value="P-loop containing nucleotide triphosphate hydrolases"/>
    <property type="match status" value="1"/>
</dbReference>
<dbReference type="PROSITE" id="PS50893">
    <property type="entry name" value="ABC_TRANSPORTER_2"/>
    <property type="match status" value="1"/>
</dbReference>
<proteinExistence type="inferred from homology"/>
<dbReference type="SUPFAM" id="SSF52540">
    <property type="entry name" value="P-loop containing nucleoside triphosphate hydrolases"/>
    <property type="match status" value="1"/>
</dbReference>
<dbReference type="PROSITE" id="PS00211">
    <property type="entry name" value="ABC_TRANSPORTER_1"/>
    <property type="match status" value="1"/>
</dbReference>
<dbReference type="InterPro" id="IPR027417">
    <property type="entry name" value="P-loop_NTPase"/>
</dbReference>
<dbReference type="Proteomes" id="UP000631694">
    <property type="component" value="Unassembled WGS sequence"/>
</dbReference>
<dbReference type="GO" id="GO:0055052">
    <property type="term" value="C:ATP-binding cassette (ABC) transporter complex, substrate-binding subunit-containing"/>
    <property type="evidence" value="ECO:0007669"/>
    <property type="project" value="TreeGrafter"/>
</dbReference>
<dbReference type="Pfam" id="PF00005">
    <property type="entry name" value="ABC_tran"/>
    <property type="match status" value="1"/>
</dbReference>
<keyword evidence="4" id="KW-0547">Nucleotide-binding</keyword>
<evidence type="ECO:0000313" key="8">
    <source>
        <dbReference type="Proteomes" id="UP000631694"/>
    </source>
</evidence>
<evidence type="ECO:0000256" key="5">
    <source>
        <dbReference type="ARBA" id="ARBA00022840"/>
    </source>
</evidence>
<dbReference type="PANTHER" id="PTHR43875">
    <property type="entry name" value="MALTODEXTRIN IMPORT ATP-BINDING PROTEIN MSMX"/>
    <property type="match status" value="1"/>
</dbReference>
<accession>A0A931N055</accession>
<reference evidence="7" key="1">
    <citation type="submission" date="2020-12" db="EMBL/GenBank/DDBJ databases">
        <title>Methylobrevis albus sp. nov., isolated from fresh water lack sediment.</title>
        <authorList>
            <person name="Zou Q."/>
        </authorList>
    </citation>
    <scope>NUCLEOTIDE SEQUENCE</scope>
    <source>
        <strain evidence="7">L22</strain>
    </source>
</reference>
<gene>
    <name evidence="7" type="primary">ugpC</name>
    <name evidence="7" type="ORF">I5731_11430</name>
</gene>
<dbReference type="AlphaFoldDB" id="A0A931N055"/>
<dbReference type="NCBIfam" id="NF008653">
    <property type="entry name" value="PRK11650.1"/>
    <property type="match status" value="1"/>
</dbReference>
<dbReference type="PANTHER" id="PTHR43875:SF1">
    <property type="entry name" value="OSMOPROTECTIVE COMPOUNDS UPTAKE ATP-BINDING PROTEIN GGTA"/>
    <property type="match status" value="1"/>
</dbReference>
<evidence type="ECO:0000256" key="4">
    <source>
        <dbReference type="ARBA" id="ARBA00022741"/>
    </source>
</evidence>
<dbReference type="GO" id="GO:0140359">
    <property type="term" value="F:ABC-type transporter activity"/>
    <property type="evidence" value="ECO:0007669"/>
    <property type="project" value="UniProtKB-ARBA"/>
</dbReference>
<organism evidence="7 8">
    <name type="scientific">Methylobrevis albus</name>
    <dbReference type="NCBI Taxonomy" id="2793297"/>
    <lineage>
        <taxon>Bacteria</taxon>
        <taxon>Pseudomonadati</taxon>
        <taxon>Pseudomonadota</taxon>
        <taxon>Alphaproteobacteria</taxon>
        <taxon>Hyphomicrobiales</taxon>
        <taxon>Pleomorphomonadaceae</taxon>
        <taxon>Methylobrevis</taxon>
    </lineage>
</organism>
<dbReference type="GO" id="GO:0005524">
    <property type="term" value="F:ATP binding"/>
    <property type="evidence" value="ECO:0007669"/>
    <property type="project" value="UniProtKB-KW"/>
</dbReference>
<dbReference type="InterPro" id="IPR008995">
    <property type="entry name" value="Mo/tungstate-bd_C_term_dom"/>
</dbReference>
<dbReference type="Gene3D" id="2.40.50.100">
    <property type="match status" value="1"/>
</dbReference>
<dbReference type="InterPro" id="IPR003593">
    <property type="entry name" value="AAA+_ATPase"/>
</dbReference>
<evidence type="ECO:0000256" key="3">
    <source>
        <dbReference type="ARBA" id="ARBA00022448"/>
    </source>
</evidence>
<dbReference type="FunFam" id="3.40.50.300:FF:000042">
    <property type="entry name" value="Maltose/maltodextrin ABC transporter, ATP-binding protein"/>
    <property type="match status" value="1"/>
</dbReference>
<evidence type="ECO:0000313" key="7">
    <source>
        <dbReference type="EMBL" id="MBH0238436.1"/>
    </source>
</evidence>
<feature type="domain" description="ABC transporter" evidence="6">
    <location>
        <begin position="4"/>
        <end position="234"/>
    </location>
</feature>
<dbReference type="EMBL" id="JADZLT010000050">
    <property type="protein sequence ID" value="MBH0238436.1"/>
    <property type="molecule type" value="Genomic_DNA"/>
</dbReference>
<dbReference type="Gene3D" id="2.40.50.140">
    <property type="entry name" value="Nucleic acid-binding proteins"/>
    <property type="match status" value="1"/>
</dbReference>
<comment type="subcellular location">
    <subcellularLocation>
        <location evidence="1">Cell inner membrane</location>
        <topology evidence="1">Peripheral membrane protein</topology>
    </subcellularLocation>
</comment>
<dbReference type="InterPro" id="IPR003439">
    <property type="entry name" value="ABC_transporter-like_ATP-bd"/>
</dbReference>
<dbReference type="SMART" id="SM00382">
    <property type="entry name" value="AAA"/>
    <property type="match status" value="1"/>
</dbReference>